<dbReference type="SUPFAM" id="SSF55874">
    <property type="entry name" value="ATPase domain of HSP90 chaperone/DNA topoisomerase II/histidine kinase"/>
    <property type="match status" value="1"/>
</dbReference>
<protein>
    <recommendedName>
        <fullName evidence="6">Two-component system sensor histidine kinase</fullName>
    </recommendedName>
</protein>
<feature type="transmembrane region" description="Helical" evidence="1">
    <location>
        <begin position="102"/>
        <end position="123"/>
    </location>
</feature>
<dbReference type="OrthoDB" id="6190788at2"/>
<feature type="domain" description="7TM-DISM receptor extracellular" evidence="3">
    <location>
        <begin position="9"/>
        <end position="211"/>
    </location>
</feature>
<keyword evidence="1" id="KW-0472">Membrane</keyword>
<keyword evidence="5" id="KW-1185">Reference proteome</keyword>
<dbReference type="Pfam" id="PF06580">
    <property type="entry name" value="His_kinase"/>
    <property type="match status" value="1"/>
</dbReference>
<dbReference type="GeneID" id="47724419"/>
<accession>A0A2H1EDJ8</accession>
<evidence type="ECO:0008006" key="6">
    <source>
        <dbReference type="Google" id="ProtNLM"/>
    </source>
</evidence>
<dbReference type="EMBL" id="LT634361">
    <property type="protein sequence ID" value="SFZ84927.1"/>
    <property type="molecule type" value="Genomic_DNA"/>
</dbReference>
<keyword evidence="1" id="KW-0812">Transmembrane</keyword>
<dbReference type="InterPro" id="IPR011623">
    <property type="entry name" value="7TMR_DISM_rcpt_extracell_dom1"/>
</dbReference>
<evidence type="ECO:0000313" key="5">
    <source>
        <dbReference type="Proteomes" id="UP000231564"/>
    </source>
</evidence>
<dbReference type="GO" id="GO:0016020">
    <property type="term" value="C:membrane"/>
    <property type="evidence" value="ECO:0007669"/>
    <property type="project" value="InterPro"/>
</dbReference>
<feature type="transmembrane region" description="Helical" evidence="1">
    <location>
        <begin position="6"/>
        <end position="26"/>
    </location>
</feature>
<feature type="transmembrane region" description="Helical" evidence="1">
    <location>
        <begin position="38"/>
        <end position="56"/>
    </location>
</feature>
<feature type="transmembrane region" description="Helical" evidence="1">
    <location>
        <begin position="156"/>
        <end position="173"/>
    </location>
</feature>
<gene>
    <name evidence="4" type="ORF">MARIT_2974</name>
</gene>
<evidence type="ECO:0000259" key="2">
    <source>
        <dbReference type="Pfam" id="PF06580"/>
    </source>
</evidence>
<keyword evidence="1" id="KW-1133">Transmembrane helix</keyword>
<evidence type="ECO:0000259" key="3">
    <source>
        <dbReference type="Pfam" id="PF07695"/>
    </source>
</evidence>
<feature type="transmembrane region" description="Helical" evidence="1">
    <location>
        <begin position="62"/>
        <end position="81"/>
    </location>
</feature>
<feature type="transmembrane region" description="Helical" evidence="1">
    <location>
        <begin position="129"/>
        <end position="149"/>
    </location>
</feature>
<evidence type="ECO:0000256" key="1">
    <source>
        <dbReference type="SAM" id="Phobius"/>
    </source>
</evidence>
<reference evidence="4 5" key="1">
    <citation type="submission" date="2016-11" db="EMBL/GenBank/DDBJ databases">
        <authorList>
            <person name="Jaros S."/>
            <person name="Januszkiewicz K."/>
            <person name="Wedrychowicz H."/>
        </authorList>
    </citation>
    <scope>NUCLEOTIDE SEQUENCE [LARGE SCALE GENOMIC DNA]</scope>
    <source>
        <strain evidence="4">NCIMB 2154T</strain>
    </source>
</reference>
<dbReference type="STRING" id="1349785.GCA_000509405_02534"/>
<dbReference type="KEGG" id="tmar:MARIT_2974"/>
<sequence length="449" mass="52386">MLLDINSAFYSCIRGALLMLFVYHLIIYIQNKDALHKYYTAYLFCLTIYLIRDVFTNEAIQYYYQYISFSMQYVGYFYFVCFSNTLINSKESFPKIYLVVKYLSRGFLAIAFLLIVTQFFLGYEAQKKVVAYSVPFASFCALYVFYMLSKKRTKQIFYLLSGSILFLMLANISSIKMIKGDLYLVAIPVHRMFYYFVGAIIQSTIFAVIIGNYYNEIAERKREVEVSLLKQRNQIARLKMTVLKSQMNPHFLFNSLNSINNFVIQNKIEEASDYIAKFSSLIRNVLQTTNNNTIPLSEELKILSIYIKLEQVRLKDSFSFRQMVDENLSSEDLAVIPFFLQPFVENSIWHGLSLKKGEKKLELEILKEGKSVVARIKDNGIGCEESQRRKLNNLIKRKSFGIQIVEERLKIMYPDEETSIRIQDISDSETTGTEVVIVFPLKYEDSRLL</sequence>
<name>A0A2H1EDJ8_9FLAO</name>
<dbReference type="InterPro" id="IPR036890">
    <property type="entry name" value="HATPase_C_sf"/>
</dbReference>
<dbReference type="AlphaFoldDB" id="A0A2H1EDJ8"/>
<proteinExistence type="predicted"/>
<dbReference type="RefSeq" id="WP_024740174.1">
    <property type="nucleotide sequence ID" value="NZ_BAUG01000004.1"/>
</dbReference>
<dbReference type="GO" id="GO:0000155">
    <property type="term" value="F:phosphorelay sensor kinase activity"/>
    <property type="evidence" value="ECO:0007669"/>
    <property type="project" value="InterPro"/>
</dbReference>
<dbReference type="PANTHER" id="PTHR34220:SF7">
    <property type="entry name" value="SENSOR HISTIDINE KINASE YPDA"/>
    <property type="match status" value="1"/>
</dbReference>
<dbReference type="PANTHER" id="PTHR34220">
    <property type="entry name" value="SENSOR HISTIDINE KINASE YPDA"/>
    <property type="match status" value="1"/>
</dbReference>
<feature type="domain" description="Signal transduction histidine kinase internal region" evidence="2">
    <location>
        <begin position="239"/>
        <end position="318"/>
    </location>
</feature>
<evidence type="ECO:0000313" key="4">
    <source>
        <dbReference type="EMBL" id="SFZ84927.1"/>
    </source>
</evidence>
<dbReference type="InterPro" id="IPR010559">
    <property type="entry name" value="Sig_transdc_His_kin_internal"/>
</dbReference>
<feature type="transmembrane region" description="Helical" evidence="1">
    <location>
        <begin position="193"/>
        <end position="214"/>
    </location>
</feature>
<dbReference type="Gene3D" id="3.30.565.10">
    <property type="entry name" value="Histidine kinase-like ATPase, C-terminal domain"/>
    <property type="match status" value="1"/>
</dbReference>
<dbReference type="InterPro" id="IPR050640">
    <property type="entry name" value="Bact_2-comp_sensor_kinase"/>
</dbReference>
<organism evidence="4 5">
    <name type="scientific">Tenacibaculum maritimum NCIMB 2154</name>
    <dbReference type="NCBI Taxonomy" id="1349785"/>
    <lineage>
        <taxon>Bacteria</taxon>
        <taxon>Pseudomonadati</taxon>
        <taxon>Bacteroidota</taxon>
        <taxon>Flavobacteriia</taxon>
        <taxon>Flavobacteriales</taxon>
        <taxon>Flavobacteriaceae</taxon>
        <taxon>Tenacibaculum</taxon>
    </lineage>
</organism>
<dbReference type="Proteomes" id="UP000231564">
    <property type="component" value="Chromosome MARIT"/>
</dbReference>
<dbReference type="Pfam" id="PF07695">
    <property type="entry name" value="7TMR-DISM_7TM"/>
    <property type="match status" value="1"/>
</dbReference>